<dbReference type="Gene3D" id="1.10.10.10">
    <property type="entry name" value="Winged helix-like DNA-binding domain superfamily/Winged helix DNA-binding domain"/>
    <property type="match status" value="1"/>
</dbReference>
<dbReference type="InterPro" id="IPR011711">
    <property type="entry name" value="GntR_C"/>
</dbReference>
<name>A0ABT0UHT9_9ACTN</name>
<evidence type="ECO:0000256" key="4">
    <source>
        <dbReference type="SAM" id="Coils"/>
    </source>
</evidence>
<dbReference type="RefSeq" id="WP_250918548.1">
    <property type="nucleotide sequence ID" value="NZ_JAMQAW010000007.1"/>
</dbReference>
<comment type="caution">
    <text evidence="6">The sequence shown here is derived from an EMBL/GenBank/DDBJ whole genome shotgun (WGS) entry which is preliminary data.</text>
</comment>
<evidence type="ECO:0000256" key="3">
    <source>
        <dbReference type="ARBA" id="ARBA00023163"/>
    </source>
</evidence>
<evidence type="ECO:0000259" key="5">
    <source>
        <dbReference type="PROSITE" id="PS50949"/>
    </source>
</evidence>
<evidence type="ECO:0000313" key="6">
    <source>
        <dbReference type="EMBL" id="MCM2388197.1"/>
    </source>
</evidence>
<sequence>MPIDWTLIAPEAGLGPHRLAGRLQGLIEEGRLAPGERIPAERELAEELRISRTSVREALRELELRGLVDRKPGRGTIVTGANRPDLHPRQLGDMTNAARLVHEVMDLRSAVEPPVAARAAVRATESDLQQLAELLSRADRERDRENLAALIELDGAFHVAVARAAHNPMLTRLLEATNEWVGPSRDPAYQSTERLAASLRGHRRILTALISHDSDAAAQAMADHLSEVQGMIIGALGRGLDDPPTPS</sequence>
<accession>A0ABT0UHT9</accession>
<dbReference type="SMART" id="SM00345">
    <property type="entry name" value="HTH_GNTR"/>
    <property type="match status" value="1"/>
</dbReference>
<dbReference type="Pfam" id="PF00392">
    <property type="entry name" value="GntR"/>
    <property type="match status" value="1"/>
</dbReference>
<dbReference type="PANTHER" id="PTHR43537:SF5">
    <property type="entry name" value="UXU OPERON TRANSCRIPTIONAL REGULATOR"/>
    <property type="match status" value="1"/>
</dbReference>
<dbReference type="PROSITE" id="PS50949">
    <property type="entry name" value="HTH_GNTR"/>
    <property type="match status" value="1"/>
</dbReference>
<feature type="domain" description="HTH gntR-type" evidence="5">
    <location>
        <begin position="13"/>
        <end position="81"/>
    </location>
</feature>
<dbReference type="PANTHER" id="PTHR43537">
    <property type="entry name" value="TRANSCRIPTIONAL REGULATOR, GNTR FAMILY"/>
    <property type="match status" value="1"/>
</dbReference>
<dbReference type="SMART" id="SM00895">
    <property type="entry name" value="FCD"/>
    <property type="match status" value="1"/>
</dbReference>
<keyword evidence="3" id="KW-0804">Transcription</keyword>
<keyword evidence="7" id="KW-1185">Reference proteome</keyword>
<evidence type="ECO:0000313" key="7">
    <source>
        <dbReference type="Proteomes" id="UP001431429"/>
    </source>
</evidence>
<dbReference type="Proteomes" id="UP001431429">
    <property type="component" value="Unassembled WGS sequence"/>
</dbReference>
<evidence type="ECO:0000256" key="2">
    <source>
        <dbReference type="ARBA" id="ARBA00023125"/>
    </source>
</evidence>
<reference evidence="6" key="1">
    <citation type="submission" date="2022-06" db="EMBL/GenBank/DDBJ databases">
        <title>Genome public.</title>
        <authorList>
            <person name="Sun Q."/>
        </authorList>
    </citation>
    <scope>NUCLEOTIDE SEQUENCE</scope>
    <source>
        <strain evidence="6">CWNU-1</strain>
    </source>
</reference>
<dbReference type="InterPro" id="IPR036390">
    <property type="entry name" value="WH_DNA-bd_sf"/>
</dbReference>
<feature type="coiled-coil region" evidence="4">
    <location>
        <begin position="121"/>
        <end position="148"/>
    </location>
</feature>
<dbReference type="InterPro" id="IPR000524">
    <property type="entry name" value="Tscrpt_reg_HTH_GntR"/>
</dbReference>
<dbReference type="InterPro" id="IPR036388">
    <property type="entry name" value="WH-like_DNA-bd_sf"/>
</dbReference>
<keyword evidence="1" id="KW-0805">Transcription regulation</keyword>
<gene>
    <name evidence="6" type="ORF">NBG84_07750</name>
</gene>
<keyword evidence="4" id="KW-0175">Coiled coil</keyword>
<dbReference type="InterPro" id="IPR008920">
    <property type="entry name" value="TF_FadR/GntR_C"/>
</dbReference>
<proteinExistence type="predicted"/>
<dbReference type="Pfam" id="PF07729">
    <property type="entry name" value="FCD"/>
    <property type="match status" value="1"/>
</dbReference>
<dbReference type="SUPFAM" id="SSF48008">
    <property type="entry name" value="GntR ligand-binding domain-like"/>
    <property type="match status" value="1"/>
</dbReference>
<organism evidence="6 7">
    <name type="scientific">Streptomyces albipurpureus</name>
    <dbReference type="NCBI Taxonomy" id="2897419"/>
    <lineage>
        <taxon>Bacteria</taxon>
        <taxon>Bacillati</taxon>
        <taxon>Actinomycetota</taxon>
        <taxon>Actinomycetes</taxon>
        <taxon>Kitasatosporales</taxon>
        <taxon>Streptomycetaceae</taxon>
        <taxon>Streptomyces</taxon>
    </lineage>
</organism>
<keyword evidence="2" id="KW-0238">DNA-binding</keyword>
<protein>
    <submittedName>
        <fullName evidence="6">FadR family transcriptional regulator</fullName>
    </submittedName>
</protein>
<evidence type="ECO:0000256" key="1">
    <source>
        <dbReference type="ARBA" id="ARBA00023015"/>
    </source>
</evidence>
<dbReference type="EMBL" id="JAMQAW010000007">
    <property type="protein sequence ID" value="MCM2388197.1"/>
    <property type="molecule type" value="Genomic_DNA"/>
</dbReference>
<dbReference type="Gene3D" id="1.20.120.530">
    <property type="entry name" value="GntR ligand-binding domain-like"/>
    <property type="match status" value="1"/>
</dbReference>
<dbReference type="PRINTS" id="PR00035">
    <property type="entry name" value="HTHGNTR"/>
</dbReference>
<dbReference type="SUPFAM" id="SSF46785">
    <property type="entry name" value="Winged helix' DNA-binding domain"/>
    <property type="match status" value="1"/>
</dbReference>
<dbReference type="CDD" id="cd07377">
    <property type="entry name" value="WHTH_GntR"/>
    <property type="match status" value="1"/>
</dbReference>